<keyword evidence="3" id="KW-1185">Reference proteome</keyword>
<evidence type="ECO:0000313" key="3">
    <source>
        <dbReference type="Proteomes" id="UP001341840"/>
    </source>
</evidence>
<organism evidence="2 3">
    <name type="scientific">Stylosanthes scabra</name>
    <dbReference type="NCBI Taxonomy" id="79078"/>
    <lineage>
        <taxon>Eukaryota</taxon>
        <taxon>Viridiplantae</taxon>
        <taxon>Streptophyta</taxon>
        <taxon>Embryophyta</taxon>
        <taxon>Tracheophyta</taxon>
        <taxon>Spermatophyta</taxon>
        <taxon>Magnoliopsida</taxon>
        <taxon>eudicotyledons</taxon>
        <taxon>Gunneridae</taxon>
        <taxon>Pentapetalae</taxon>
        <taxon>rosids</taxon>
        <taxon>fabids</taxon>
        <taxon>Fabales</taxon>
        <taxon>Fabaceae</taxon>
        <taxon>Papilionoideae</taxon>
        <taxon>50 kb inversion clade</taxon>
        <taxon>dalbergioids sensu lato</taxon>
        <taxon>Dalbergieae</taxon>
        <taxon>Pterocarpus clade</taxon>
        <taxon>Stylosanthes</taxon>
    </lineage>
</organism>
<sequence length="104" mass="11236">MKTHATAHVMGAVVAVTVAVVVVAYMHGSLKGGGVDDEYVEAIHIEKAVGPESLAFDPRGEGPYTGVSDGTIIKWHHTLNRWLNFAVITSSPRSRIRVSHPTYL</sequence>
<evidence type="ECO:0000256" key="1">
    <source>
        <dbReference type="SAM" id="Phobius"/>
    </source>
</evidence>
<dbReference type="PANTHER" id="PTHR10426">
    <property type="entry name" value="STRICTOSIDINE SYNTHASE-RELATED"/>
    <property type="match status" value="1"/>
</dbReference>
<evidence type="ECO:0000313" key="2">
    <source>
        <dbReference type="EMBL" id="MED6193172.1"/>
    </source>
</evidence>
<reference evidence="2 3" key="1">
    <citation type="journal article" date="2023" name="Plants (Basel)">
        <title>Bridging the Gap: Combining Genomics and Transcriptomics Approaches to Understand Stylosanthes scabra, an Orphan Legume from the Brazilian Caatinga.</title>
        <authorList>
            <person name="Ferreira-Neto J.R.C."/>
            <person name="da Silva M.D."/>
            <person name="Binneck E."/>
            <person name="de Melo N.F."/>
            <person name="da Silva R.H."/>
            <person name="de Melo A.L.T.M."/>
            <person name="Pandolfi V."/>
            <person name="Bustamante F.O."/>
            <person name="Brasileiro-Vidal A.C."/>
            <person name="Benko-Iseppon A.M."/>
        </authorList>
    </citation>
    <scope>NUCLEOTIDE SEQUENCE [LARGE SCALE GENOMIC DNA]</scope>
    <source>
        <tissue evidence="2">Leaves</tissue>
    </source>
</reference>
<keyword evidence="1" id="KW-0812">Transmembrane</keyword>
<dbReference type="InterPro" id="IPR011042">
    <property type="entry name" value="6-blade_b-propeller_TolB-like"/>
</dbReference>
<comment type="caution">
    <text evidence="2">The sequence shown here is derived from an EMBL/GenBank/DDBJ whole genome shotgun (WGS) entry which is preliminary data.</text>
</comment>
<dbReference type="PANTHER" id="PTHR10426:SF79">
    <property type="entry name" value="PROTEIN STRICTOSIDINE SYNTHASE-LIKE 2"/>
    <property type="match status" value="1"/>
</dbReference>
<keyword evidence="1" id="KW-1133">Transmembrane helix</keyword>
<gene>
    <name evidence="2" type="ORF">PIB30_016670</name>
</gene>
<dbReference type="EMBL" id="JASCZI010211496">
    <property type="protein sequence ID" value="MED6193172.1"/>
    <property type="molecule type" value="Genomic_DNA"/>
</dbReference>
<dbReference type="Proteomes" id="UP001341840">
    <property type="component" value="Unassembled WGS sequence"/>
</dbReference>
<dbReference type="Gene3D" id="2.120.10.30">
    <property type="entry name" value="TolB, C-terminal domain"/>
    <property type="match status" value="1"/>
</dbReference>
<feature type="transmembrane region" description="Helical" evidence="1">
    <location>
        <begin position="6"/>
        <end position="26"/>
    </location>
</feature>
<proteinExistence type="predicted"/>
<name>A0ABU6X5E7_9FABA</name>
<dbReference type="Pfam" id="PF20067">
    <property type="entry name" value="SSL_N"/>
    <property type="match status" value="1"/>
</dbReference>
<accession>A0ABU6X5E7</accession>
<protein>
    <submittedName>
        <fullName evidence="2">Uncharacterized protein</fullName>
    </submittedName>
</protein>
<keyword evidence="1" id="KW-0472">Membrane</keyword>